<dbReference type="InterPro" id="IPR022041">
    <property type="entry name" value="Methyltransf_FA"/>
</dbReference>
<accession>A0ABY7F594</accession>
<dbReference type="Proteomes" id="UP001164746">
    <property type="component" value="Chromosome 10"/>
</dbReference>
<dbReference type="PANTHER" id="PTHR36695">
    <property type="entry name" value="AGAP008648-PA"/>
    <property type="match status" value="1"/>
</dbReference>
<keyword evidence="1" id="KW-1133">Transmembrane helix</keyword>
<dbReference type="PANTHER" id="PTHR36695:SF12">
    <property type="entry name" value="AGAP008648-PA"/>
    <property type="match status" value="1"/>
</dbReference>
<keyword evidence="4" id="KW-1185">Reference proteome</keyword>
<gene>
    <name evidence="3" type="ORF">MAR_031919</name>
</gene>
<evidence type="ECO:0000313" key="4">
    <source>
        <dbReference type="Proteomes" id="UP001164746"/>
    </source>
</evidence>
<reference evidence="3" key="1">
    <citation type="submission" date="2022-11" db="EMBL/GenBank/DDBJ databases">
        <title>Centuries of genome instability and evolution in soft-shell clam transmissible cancer (bioRxiv).</title>
        <authorList>
            <person name="Hart S.F.M."/>
            <person name="Yonemitsu M.A."/>
            <person name="Giersch R.M."/>
            <person name="Beal B.F."/>
            <person name="Arriagada G."/>
            <person name="Davis B.W."/>
            <person name="Ostrander E.A."/>
            <person name="Goff S.P."/>
            <person name="Metzger M.J."/>
        </authorList>
    </citation>
    <scope>NUCLEOTIDE SEQUENCE</scope>
    <source>
        <strain evidence="3">MELC-2E11</strain>
        <tissue evidence="3">Siphon/mantle</tissue>
    </source>
</reference>
<dbReference type="Pfam" id="PF12248">
    <property type="entry name" value="Methyltransf_FA"/>
    <property type="match status" value="1"/>
</dbReference>
<evidence type="ECO:0000256" key="1">
    <source>
        <dbReference type="SAM" id="Phobius"/>
    </source>
</evidence>
<feature type="transmembrane region" description="Helical" evidence="1">
    <location>
        <begin position="153"/>
        <end position="179"/>
    </location>
</feature>
<protein>
    <submittedName>
        <fullName evidence="3">CPMD8-like protein</fullName>
    </submittedName>
</protein>
<proteinExistence type="predicted"/>
<name>A0ABY7F594_MYAAR</name>
<keyword evidence="1" id="KW-0472">Membrane</keyword>
<evidence type="ECO:0000313" key="3">
    <source>
        <dbReference type="EMBL" id="WAR17325.1"/>
    </source>
</evidence>
<evidence type="ECO:0000259" key="2">
    <source>
        <dbReference type="Pfam" id="PF12248"/>
    </source>
</evidence>
<feature type="domain" description="Farnesoic acid O-methyl transferase" evidence="2">
    <location>
        <begin position="10"/>
        <end position="95"/>
    </location>
</feature>
<dbReference type="EMBL" id="CP111021">
    <property type="protein sequence ID" value="WAR17325.1"/>
    <property type="molecule type" value="Genomic_DNA"/>
</dbReference>
<sequence length="221" mass="24793">MEGVFVASAKQILFETKGKNDAHILLQNEPEKYLSDVYEVVLGLNSNTESHLRLLQQGTVLCSLKTPDILTAKEYRPFWITWNTTLAIGKGTRIDISSIILLTRLDFPINSMRISYGFGSSGYFRFHDKSDVVSTHQTTTSRRDALHDTRSSIVIALAISTGCLGFILLSATLGGCFLWNKRKSTVMGTHSQANPVSGEHYEELRRKEQDSEYQHYATLSV</sequence>
<organism evidence="3 4">
    <name type="scientific">Mya arenaria</name>
    <name type="common">Soft-shell clam</name>
    <dbReference type="NCBI Taxonomy" id="6604"/>
    <lineage>
        <taxon>Eukaryota</taxon>
        <taxon>Metazoa</taxon>
        <taxon>Spiralia</taxon>
        <taxon>Lophotrochozoa</taxon>
        <taxon>Mollusca</taxon>
        <taxon>Bivalvia</taxon>
        <taxon>Autobranchia</taxon>
        <taxon>Heteroconchia</taxon>
        <taxon>Euheterodonta</taxon>
        <taxon>Imparidentia</taxon>
        <taxon>Neoheterodontei</taxon>
        <taxon>Myida</taxon>
        <taxon>Myoidea</taxon>
        <taxon>Myidae</taxon>
        <taxon>Mya</taxon>
    </lineage>
</organism>
<keyword evidence="1" id="KW-0812">Transmembrane</keyword>